<feature type="repeat" description="PPR" evidence="2">
    <location>
        <begin position="34"/>
        <end position="68"/>
    </location>
</feature>
<dbReference type="Proteomes" id="UP000000226">
    <property type="component" value="Chromosome 7"/>
</dbReference>
<keyword evidence="4" id="KW-1185">Reference proteome</keyword>
<sequence length="247" mass="27608">MDSEDRDGVMSRIKVKCGELEVACQVFDEMFARDLITWNVMITGYAENGHARSVLEVYSEMKLSGASADVVTLLGFCVGTQARRSFYCSGEKSVVSWTAIIDGYGIHGHGAMAIELFDELACVVDLLGRAGGLEEAVDLIMSMKVKPDGAIWGAFWVAELAFQHVVEFEPMDIGYYVLLSNIYTDANNLDGVLRVRVEIYRMLDELENLVKEIHPPDEKCQGRSEGLLIGTGQLFHHFGIWSYKDYR</sequence>
<dbReference type="Pfam" id="PF13041">
    <property type="entry name" value="PPR_2"/>
    <property type="match status" value="1"/>
</dbReference>
<evidence type="ECO:0000256" key="1">
    <source>
        <dbReference type="ARBA" id="ARBA00022737"/>
    </source>
</evidence>
<evidence type="ECO:0000256" key="2">
    <source>
        <dbReference type="PROSITE-ProRule" id="PRU00708"/>
    </source>
</evidence>
<dbReference type="STRING" id="3885.V7BG34"/>
<dbReference type="InterPro" id="IPR011990">
    <property type="entry name" value="TPR-like_helical_dom_sf"/>
</dbReference>
<reference evidence="4" key="1">
    <citation type="journal article" date="2014" name="Nat. Genet.">
        <title>A reference genome for common bean and genome-wide analysis of dual domestications.</title>
        <authorList>
            <person name="Schmutz J."/>
            <person name="McClean P.E."/>
            <person name="Mamidi S."/>
            <person name="Wu G.A."/>
            <person name="Cannon S.B."/>
            <person name="Grimwood J."/>
            <person name="Jenkins J."/>
            <person name="Shu S."/>
            <person name="Song Q."/>
            <person name="Chavarro C."/>
            <person name="Torres-Torres M."/>
            <person name="Geffroy V."/>
            <person name="Moghaddam S.M."/>
            <person name="Gao D."/>
            <person name="Abernathy B."/>
            <person name="Barry K."/>
            <person name="Blair M."/>
            <person name="Brick M.A."/>
            <person name="Chovatia M."/>
            <person name="Gepts P."/>
            <person name="Goodstein D.M."/>
            <person name="Gonzales M."/>
            <person name="Hellsten U."/>
            <person name="Hyten D.L."/>
            <person name="Jia G."/>
            <person name="Kelly J.D."/>
            <person name="Kudrna D."/>
            <person name="Lee R."/>
            <person name="Richard M.M."/>
            <person name="Miklas P.N."/>
            <person name="Osorno J.M."/>
            <person name="Rodrigues J."/>
            <person name="Thareau V."/>
            <person name="Urrea C.A."/>
            <person name="Wang M."/>
            <person name="Yu Y."/>
            <person name="Zhang M."/>
            <person name="Wing R.A."/>
            <person name="Cregan P.B."/>
            <person name="Rokhsar D.S."/>
            <person name="Jackson S.A."/>
        </authorList>
    </citation>
    <scope>NUCLEOTIDE SEQUENCE [LARGE SCALE GENOMIC DNA]</scope>
    <source>
        <strain evidence="4">cv. G19833</strain>
    </source>
</reference>
<dbReference type="PROSITE" id="PS51375">
    <property type="entry name" value="PPR"/>
    <property type="match status" value="1"/>
</dbReference>
<dbReference type="NCBIfam" id="TIGR00756">
    <property type="entry name" value="PPR"/>
    <property type="match status" value="1"/>
</dbReference>
<dbReference type="Pfam" id="PF20431">
    <property type="entry name" value="E_motif"/>
    <property type="match status" value="1"/>
</dbReference>
<accession>V7BG34</accession>
<name>V7BG34_PHAVU</name>
<dbReference type="OMA" id="FDELACV"/>
<dbReference type="InterPro" id="IPR046960">
    <property type="entry name" value="PPR_At4g14850-like_plant"/>
</dbReference>
<dbReference type="eggNOG" id="KOG4197">
    <property type="taxonomic scope" value="Eukaryota"/>
</dbReference>
<evidence type="ECO:0000313" key="3">
    <source>
        <dbReference type="EMBL" id="ESW16839.1"/>
    </source>
</evidence>
<dbReference type="InterPro" id="IPR046848">
    <property type="entry name" value="E_motif"/>
</dbReference>
<organism evidence="3 4">
    <name type="scientific">Phaseolus vulgaris</name>
    <name type="common">Kidney bean</name>
    <name type="synonym">French bean</name>
    <dbReference type="NCBI Taxonomy" id="3885"/>
    <lineage>
        <taxon>Eukaryota</taxon>
        <taxon>Viridiplantae</taxon>
        <taxon>Streptophyta</taxon>
        <taxon>Embryophyta</taxon>
        <taxon>Tracheophyta</taxon>
        <taxon>Spermatophyta</taxon>
        <taxon>Magnoliopsida</taxon>
        <taxon>eudicotyledons</taxon>
        <taxon>Gunneridae</taxon>
        <taxon>Pentapetalae</taxon>
        <taxon>rosids</taxon>
        <taxon>fabids</taxon>
        <taxon>Fabales</taxon>
        <taxon>Fabaceae</taxon>
        <taxon>Papilionoideae</taxon>
        <taxon>50 kb inversion clade</taxon>
        <taxon>NPAAA clade</taxon>
        <taxon>indigoferoid/millettioid clade</taxon>
        <taxon>Phaseoleae</taxon>
        <taxon>Phaseolus</taxon>
    </lineage>
</organism>
<dbReference type="Pfam" id="PF01535">
    <property type="entry name" value="PPR"/>
    <property type="match status" value="2"/>
</dbReference>
<dbReference type="GO" id="GO:0009451">
    <property type="term" value="P:RNA modification"/>
    <property type="evidence" value="ECO:0007669"/>
    <property type="project" value="InterPro"/>
</dbReference>
<dbReference type="AlphaFoldDB" id="V7BG34"/>
<dbReference type="PANTHER" id="PTHR47926:SF503">
    <property type="entry name" value="PENTATRICOPEPTIDE REPEAT-CONTAINING PROTEIN"/>
    <property type="match status" value="1"/>
</dbReference>
<evidence type="ECO:0000313" key="4">
    <source>
        <dbReference type="Proteomes" id="UP000000226"/>
    </source>
</evidence>
<dbReference type="SMR" id="V7BG34"/>
<keyword evidence="1" id="KW-0677">Repeat</keyword>
<proteinExistence type="predicted"/>
<evidence type="ECO:0008006" key="5">
    <source>
        <dbReference type="Google" id="ProtNLM"/>
    </source>
</evidence>
<dbReference type="GO" id="GO:0003723">
    <property type="term" value="F:RNA binding"/>
    <property type="evidence" value="ECO:0007669"/>
    <property type="project" value="InterPro"/>
</dbReference>
<protein>
    <recommendedName>
        <fullName evidence="5">Pentatricopeptide repeat-containing protein</fullName>
    </recommendedName>
</protein>
<dbReference type="PANTHER" id="PTHR47926">
    <property type="entry name" value="PENTATRICOPEPTIDE REPEAT-CONTAINING PROTEIN"/>
    <property type="match status" value="1"/>
</dbReference>
<dbReference type="Gramene" id="ESW16839">
    <property type="protein sequence ID" value="ESW16839"/>
    <property type="gene ID" value="PHAVU_007G189100g"/>
</dbReference>
<dbReference type="OrthoDB" id="1113248at2759"/>
<dbReference type="EMBL" id="CM002294">
    <property type="protein sequence ID" value="ESW16839.1"/>
    <property type="molecule type" value="Genomic_DNA"/>
</dbReference>
<dbReference type="InterPro" id="IPR002885">
    <property type="entry name" value="PPR_rpt"/>
</dbReference>
<dbReference type="Gene3D" id="1.25.40.10">
    <property type="entry name" value="Tetratricopeptide repeat domain"/>
    <property type="match status" value="2"/>
</dbReference>
<gene>
    <name evidence="3" type="ORF">PHAVU_007G189100g</name>
</gene>